<dbReference type="InterPro" id="IPR015421">
    <property type="entry name" value="PyrdxlP-dep_Trfase_major"/>
</dbReference>
<evidence type="ECO:0000256" key="3">
    <source>
        <dbReference type="ARBA" id="ARBA00022898"/>
    </source>
</evidence>
<dbReference type="Proteomes" id="UP000249808">
    <property type="component" value="Unassembled WGS sequence"/>
</dbReference>
<feature type="domain" description="Aromatic amino acid beta-eliminating lyase/threonine aldolase" evidence="4">
    <location>
        <begin position="16"/>
        <end position="290"/>
    </location>
</feature>
<dbReference type="GO" id="GO:0016829">
    <property type="term" value="F:lyase activity"/>
    <property type="evidence" value="ECO:0007669"/>
    <property type="project" value="InterPro"/>
</dbReference>
<dbReference type="RefSeq" id="WP_111717269.1">
    <property type="nucleotide sequence ID" value="NZ_JBHSSR010000010.1"/>
</dbReference>
<dbReference type="GO" id="GO:0006520">
    <property type="term" value="P:amino acid metabolic process"/>
    <property type="evidence" value="ECO:0007669"/>
    <property type="project" value="InterPro"/>
</dbReference>
<keyword evidence="6" id="KW-1185">Reference proteome</keyword>
<gene>
    <name evidence="5" type="ORF">BHU61_12220</name>
</gene>
<sequence length="343" mass="38736">MIRFDNDYSTGGHPLILERLVETNDEQHPGYGVDDHCTRAAELIKEHCSGDVDVHFLVGGTQTNKTVIASMLRPHQAVIAADSGHIAVHETGAIEATGHKVITIPGIDGKLRLEDVENYVEDYWNDVTFEHIPQPKMVYISQPTEFGTLYSKQELTDLYDFCKQKNMYLMVDGARLGYALAAKENDVTIKDLSELSDVFYIGGTKVGALFGEAVVFTNDALKSDFRYFIKQNGGMLAKGRLLGIQYEVLFEDNLYEAISKHAVELADKLTKAFEEKGIQMKYPSPTNQRFPILTKAQIETLREKYTFADWEKIDNNLFAVRFCTSWSTKREDVDTLIQDIKAL</sequence>
<proteinExistence type="inferred from homology"/>
<evidence type="ECO:0000313" key="5">
    <source>
        <dbReference type="EMBL" id="RAK43785.1"/>
    </source>
</evidence>
<evidence type="ECO:0000256" key="1">
    <source>
        <dbReference type="ARBA" id="ARBA00001933"/>
    </source>
</evidence>
<dbReference type="EMBL" id="PZJH01000009">
    <property type="protein sequence ID" value="RAK43785.1"/>
    <property type="molecule type" value="Genomic_DNA"/>
</dbReference>
<evidence type="ECO:0000313" key="6">
    <source>
        <dbReference type="Proteomes" id="UP000249808"/>
    </source>
</evidence>
<keyword evidence="3" id="KW-0663">Pyridoxal phosphate</keyword>
<evidence type="ECO:0000256" key="2">
    <source>
        <dbReference type="ARBA" id="ARBA00006966"/>
    </source>
</evidence>
<dbReference type="InterPro" id="IPR015424">
    <property type="entry name" value="PyrdxlP-dep_Trfase"/>
</dbReference>
<accession>A0A327ZMY4</accession>
<name>A0A327ZMY4_9STAP</name>
<comment type="cofactor">
    <cofactor evidence="1">
        <name>pyridoxal 5'-phosphate</name>
        <dbReference type="ChEBI" id="CHEBI:597326"/>
    </cofactor>
</comment>
<dbReference type="InterPro" id="IPR015422">
    <property type="entry name" value="PyrdxlP-dep_Trfase_small"/>
</dbReference>
<organism evidence="5 6">
    <name type="scientific">Macrococcus epidermidis</name>
    <dbReference type="NCBI Taxonomy" id="1902580"/>
    <lineage>
        <taxon>Bacteria</taxon>
        <taxon>Bacillati</taxon>
        <taxon>Bacillota</taxon>
        <taxon>Bacilli</taxon>
        <taxon>Bacillales</taxon>
        <taxon>Staphylococcaceae</taxon>
        <taxon>Macrococcus</taxon>
    </lineage>
</organism>
<dbReference type="Gene3D" id="3.90.1150.10">
    <property type="entry name" value="Aspartate Aminotransferase, domain 1"/>
    <property type="match status" value="1"/>
</dbReference>
<dbReference type="PANTHER" id="PTHR48097">
    <property type="entry name" value="L-THREONINE ALDOLASE-RELATED"/>
    <property type="match status" value="1"/>
</dbReference>
<protein>
    <submittedName>
        <fullName evidence="5">Low specificity L-threonine aldolase</fullName>
    </submittedName>
</protein>
<comment type="similarity">
    <text evidence="2">Belongs to the threonine aldolase family.</text>
</comment>
<dbReference type="PANTHER" id="PTHR48097:SF5">
    <property type="entry name" value="LOW SPECIFICITY L-THREONINE ALDOLASE"/>
    <property type="match status" value="1"/>
</dbReference>
<dbReference type="Gene3D" id="3.40.640.10">
    <property type="entry name" value="Type I PLP-dependent aspartate aminotransferase-like (Major domain)"/>
    <property type="match status" value="1"/>
</dbReference>
<reference evidence="5 6" key="1">
    <citation type="journal article" date="2018" name="Front. Microbiol.">
        <title>Description and Comparative Genomics of Macrococcus caseolyticus subsp. hominis subsp. nov., Macrococcus goetzii sp. nov., Macrococcus epidermidis sp. nov., and Macrococcus bohemicus sp. nov., Novel Macrococci From Human Clinical Material With Virulence Potential and Suspected Uptake of Foreign DNA by Natural Transformation.</title>
        <authorList>
            <person name="Maslanova I."/>
            <person name="Wertheimer Z."/>
            <person name="Sedlacek I."/>
            <person name="Svec P."/>
            <person name="Indrakova A."/>
            <person name="Kovarovic V."/>
            <person name="Schumann P."/>
            <person name="Sproer C."/>
            <person name="Kralova S."/>
            <person name="Sedo O."/>
            <person name="Kristofova L."/>
            <person name="Vrbovska V."/>
            <person name="Fuzik T."/>
            <person name="Petras P."/>
            <person name="Zdrahal Z."/>
            <person name="Ruzickova V."/>
            <person name="Doskar J."/>
            <person name="Pantucek R."/>
        </authorList>
    </citation>
    <scope>NUCLEOTIDE SEQUENCE [LARGE SCALE GENOMIC DNA]</scope>
    <source>
        <strain evidence="5 6">01/688</strain>
    </source>
</reference>
<comment type="caution">
    <text evidence="5">The sequence shown here is derived from an EMBL/GenBank/DDBJ whole genome shotgun (WGS) entry which is preliminary data.</text>
</comment>
<evidence type="ECO:0000259" key="4">
    <source>
        <dbReference type="Pfam" id="PF01212"/>
    </source>
</evidence>
<dbReference type="Pfam" id="PF01212">
    <property type="entry name" value="Beta_elim_lyase"/>
    <property type="match status" value="1"/>
</dbReference>
<dbReference type="InterPro" id="IPR001597">
    <property type="entry name" value="ArAA_b-elim_lyase/Thr_aldolase"/>
</dbReference>
<dbReference type="SUPFAM" id="SSF53383">
    <property type="entry name" value="PLP-dependent transferases"/>
    <property type="match status" value="1"/>
</dbReference>
<dbReference type="AlphaFoldDB" id="A0A327ZMY4"/>